<dbReference type="Proteomes" id="UP000009874">
    <property type="component" value="Unassembled WGS sequence"/>
</dbReference>
<proteinExistence type="predicted"/>
<name>K9DSP2_9BURK</name>
<protein>
    <submittedName>
        <fullName evidence="1">Uncharacterized protein</fullName>
    </submittedName>
</protein>
<evidence type="ECO:0000313" key="2">
    <source>
        <dbReference type="Proteomes" id="UP000009874"/>
    </source>
</evidence>
<dbReference type="HOGENOM" id="CLU_996794_0_0_4"/>
<dbReference type="EMBL" id="AGZI01000037">
    <property type="protein sequence ID" value="EKU81752.1"/>
    <property type="molecule type" value="Genomic_DNA"/>
</dbReference>
<dbReference type="STRING" id="47229.LO55_3638"/>
<organism evidence="1 2">
    <name type="scientific">Massilia timonae CCUG 45783</name>
    <dbReference type="NCBI Taxonomy" id="883126"/>
    <lineage>
        <taxon>Bacteria</taxon>
        <taxon>Pseudomonadati</taxon>
        <taxon>Pseudomonadota</taxon>
        <taxon>Betaproteobacteria</taxon>
        <taxon>Burkholderiales</taxon>
        <taxon>Oxalobacteraceae</taxon>
        <taxon>Telluria group</taxon>
        <taxon>Massilia</taxon>
    </lineage>
</organism>
<dbReference type="AlphaFoldDB" id="K9DSP2"/>
<sequence>MLMFGLGAVGAIESRYTTVLDNFAAGNKADKDTIRMRITIAGDAQQPERNVRIGDILLCSRSACYRARTSGIVAVESTSRGVAEVVADVKLPFTTVTDIYFTDVAGMSTVQGHLKLETPLAVEKGFQGLELMIAVRRLAWPGRTRYVPTAAASMYFHPEGHVVRYLPTVRTVAALPFGATLIIPAGALAKLQVFHIGVSDTGDVFPMIDIYPYIKLRKAATVQAMAFAGRSSRRGQMVVPAAMGPAEGMAIPAQLDASRTARISLMQTMLVRPGALEGF</sequence>
<gene>
    <name evidence="1" type="ORF">HMPREF9710_02944</name>
</gene>
<comment type="caution">
    <text evidence="1">The sequence shown here is derived from an EMBL/GenBank/DDBJ whole genome shotgun (WGS) entry which is preliminary data.</text>
</comment>
<reference evidence="1 2" key="1">
    <citation type="submission" date="2012-09" db="EMBL/GenBank/DDBJ databases">
        <title>The Genome Sequence of Massilia timonae CCUG 45783.</title>
        <authorList>
            <consortium name="The Broad Institute Genome Sequencing Platform"/>
            <person name="Earl A."/>
            <person name="Ward D."/>
            <person name="Feldgarden M."/>
            <person name="Gevers D."/>
            <person name="Huys G."/>
            <person name="Walker B."/>
            <person name="Young S.K."/>
            <person name="Zeng Q."/>
            <person name="Gargeya S."/>
            <person name="Fitzgerald M."/>
            <person name="Haas B."/>
            <person name="Abouelleil A."/>
            <person name="Alvarado L."/>
            <person name="Arachchi H.M."/>
            <person name="Berlin A.M."/>
            <person name="Chapman S.B."/>
            <person name="Goldberg J."/>
            <person name="Griggs A."/>
            <person name="Gujja S."/>
            <person name="Hansen M."/>
            <person name="Howarth C."/>
            <person name="Imamovic A."/>
            <person name="Larimer J."/>
            <person name="McCowen C."/>
            <person name="Montmayeur A."/>
            <person name="Murphy C."/>
            <person name="Neiman D."/>
            <person name="Pearson M."/>
            <person name="Priest M."/>
            <person name="Roberts A."/>
            <person name="Saif S."/>
            <person name="Shea T."/>
            <person name="Sisk P."/>
            <person name="Sykes S."/>
            <person name="Wortman J."/>
            <person name="Nusbaum C."/>
            <person name="Birren B."/>
        </authorList>
    </citation>
    <scope>NUCLEOTIDE SEQUENCE [LARGE SCALE GENOMIC DNA]</scope>
    <source>
        <strain evidence="1 2">CCUG 45783</strain>
    </source>
</reference>
<evidence type="ECO:0000313" key="1">
    <source>
        <dbReference type="EMBL" id="EKU81752.1"/>
    </source>
</evidence>
<accession>K9DSP2</accession>
<keyword evidence="2" id="KW-1185">Reference proteome</keyword>